<dbReference type="InterPro" id="IPR051202">
    <property type="entry name" value="Peptidase_C40"/>
</dbReference>
<dbReference type="PROSITE" id="PS51935">
    <property type="entry name" value="NLPC_P60"/>
    <property type="match status" value="1"/>
</dbReference>
<feature type="domain" description="NlpC/P60" evidence="5">
    <location>
        <begin position="1"/>
        <end position="131"/>
    </location>
</feature>
<dbReference type="KEGG" id="pamo:BAR1_05040"/>
<protein>
    <submittedName>
        <fullName evidence="6">Phage tail protein</fullName>
    </submittedName>
</protein>
<dbReference type="GO" id="GO:0006508">
    <property type="term" value="P:proteolysis"/>
    <property type="evidence" value="ECO:0007669"/>
    <property type="project" value="UniProtKB-KW"/>
</dbReference>
<evidence type="ECO:0000256" key="4">
    <source>
        <dbReference type="ARBA" id="ARBA00022807"/>
    </source>
</evidence>
<evidence type="ECO:0000259" key="5">
    <source>
        <dbReference type="PROSITE" id="PS51935"/>
    </source>
</evidence>
<evidence type="ECO:0000313" key="6">
    <source>
        <dbReference type="EMBL" id="AXX97350.1"/>
    </source>
</evidence>
<evidence type="ECO:0000256" key="2">
    <source>
        <dbReference type="ARBA" id="ARBA00022670"/>
    </source>
</evidence>
<dbReference type="GO" id="GO:0008234">
    <property type="term" value="F:cysteine-type peptidase activity"/>
    <property type="evidence" value="ECO:0007669"/>
    <property type="project" value="UniProtKB-KW"/>
</dbReference>
<dbReference type="Pfam" id="PF00877">
    <property type="entry name" value="NLPC_P60"/>
    <property type="match status" value="1"/>
</dbReference>
<organism evidence="6 7">
    <name type="scientific">Profundibacter amoris</name>
    <dbReference type="NCBI Taxonomy" id="2171755"/>
    <lineage>
        <taxon>Bacteria</taxon>
        <taxon>Pseudomonadati</taxon>
        <taxon>Pseudomonadota</taxon>
        <taxon>Alphaproteobacteria</taxon>
        <taxon>Rhodobacterales</taxon>
        <taxon>Paracoccaceae</taxon>
        <taxon>Profundibacter</taxon>
    </lineage>
</organism>
<dbReference type="EMBL" id="CP032125">
    <property type="protein sequence ID" value="AXX97350.1"/>
    <property type="molecule type" value="Genomic_DNA"/>
</dbReference>
<dbReference type="OrthoDB" id="6058745at2"/>
<evidence type="ECO:0000313" key="7">
    <source>
        <dbReference type="Proteomes" id="UP000261704"/>
    </source>
</evidence>
<dbReference type="InterPro" id="IPR000064">
    <property type="entry name" value="NLP_P60_dom"/>
</dbReference>
<name>A0A347UES2_9RHOB</name>
<dbReference type="PANTHER" id="PTHR47053">
    <property type="entry name" value="MUREIN DD-ENDOPEPTIDASE MEPH-RELATED"/>
    <property type="match status" value="1"/>
</dbReference>
<evidence type="ECO:0000256" key="1">
    <source>
        <dbReference type="ARBA" id="ARBA00007074"/>
    </source>
</evidence>
<accession>A0A347UES2</accession>
<sequence length="138" mass="15845">MAWSDKYIGIPYLDRGRGFDGCDCWGLARLVYARELGIALPSYTGAYSSAEEAAEVAALLDTRNRMQTWQQVSTPRPFDLILYRHGRLSTHVAIVIDDYRMLHIQSDDAAKVESVDDPRWQARLVGFYRHVHTRLKED</sequence>
<dbReference type="PANTHER" id="PTHR47053:SF1">
    <property type="entry name" value="MUREIN DD-ENDOPEPTIDASE MEPH-RELATED"/>
    <property type="match status" value="1"/>
</dbReference>
<comment type="similarity">
    <text evidence="1">Belongs to the peptidase C40 family.</text>
</comment>
<dbReference type="SUPFAM" id="SSF54001">
    <property type="entry name" value="Cysteine proteinases"/>
    <property type="match status" value="1"/>
</dbReference>
<keyword evidence="2" id="KW-0645">Protease</keyword>
<keyword evidence="7" id="KW-1185">Reference proteome</keyword>
<evidence type="ECO:0000256" key="3">
    <source>
        <dbReference type="ARBA" id="ARBA00022801"/>
    </source>
</evidence>
<reference evidence="6 7" key="1">
    <citation type="submission" date="2018-09" db="EMBL/GenBank/DDBJ databases">
        <title>Profundibacter amoris BAR1 gen. nov., sp. nov., a new member of the Roseobacter clade isolated at Lokis Castle Vent Field on the Arctic Mid-Oceanic Ridge.</title>
        <authorList>
            <person name="Le Moine Bauer S."/>
            <person name="Sjoeberg A.G."/>
            <person name="L'Haridon S."/>
            <person name="Stokke R."/>
            <person name="Roalkvam I."/>
            <person name="Steen I.H."/>
            <person name="Dahle H."/>
        </authorList>
    </citation>
    <scope>NUCLEOTIDE SEQUENCE [LARGE SCALE GENOMIC DNA]</scope>
    <source>
        <strain evidence="6 7">BAR1</strain>
    </source>
</reference>
<proteinExistence type="inferred from homology"/>
<dbReference type="RefSeq" id="WP_118942007.1">
    <property type="nucleotide sequence ID" value="NZ_CP032125.1"/>
</dbReference>
<dbReference type="Proteomes" id="UP000261704">
    <property type="component" value="Chromosome"/>
</dbReference>
<keyword evidence="3" id="KW-0378">Hydrolase</keyword>
<keyword evidence="4" id="KW-0788">Thiol protease</keyword>
<dbReference type="AlphaFoldDB" id="A0A347UES2"/>
<gene>
    <name evidence="6" type="ORF">BAR1_05040</name>
</gene>
<dbReference type="Gene3D" id="3.90.1720.10">
    <property type="entry name" value="endopeptidase domain like (from Nostoc punctiforme)"/>
    <property type="match status" value="1"/>
</dbReference>
<dbReference type="InterPro" id="IPR038765">
    <property type="entry name" value="Papain-like_cys_pep_sf"/>
</dbReference>